<evidence type="ECO:0000313" key="7">
    <source>
        <dbReference type="EMBL" id="KIL57886.1"/>
    </source>
</evidence>
<dbReference type="PANTHER" id="PTHR47037">
    <property type="entry name" value="39S RIBOSOMAL PROTEIN L33, MITOCHONDRIAL"/>
    <property type="match status" value="1"/>
</dbReference>
<dbReference type="GO" id="GO:0005739">
    <property type="term" value="C:mitochondrion"/>
    <property type="evidence" value="ECO:0007669"/>
    <property type="project" value="UniProtKB-SubCell"/>
</dbReference>
<dbReference type="GO" id="GO:0006412">
    <property type="term" value="P:translation"/>
    <property type="evidence" value="ECO:0007669"/>
    <property type="project" value="InterPro"/>
</dbReference>
<keyword evidence="5" id="KW-0687">Ribonucleoprotein</keyword>
<comment type="subcellular location">
    <subcellularLocation>
        <location evidence="1">Mitochondrion</location>
    </subcellularLocation>
</comment>
<dbReference type="SUPFAM" id="SSF57829">
    <property type="entry name" value="Zn-binding ribosomal proteins"/>
    <property type="match status" value="1"/>
</dbReference>
<dbReference type="InterPro" id="IPR011332">
    <property type="entry name" value="Ribosomal_zn-bd"/>
</dbReference>
<dbReference type="InterPro" id="IPR001705">
    <property type="entry name" value="Ribosomal_bL33"/>
</dbReference>
<sequence length="59" mass="6685">MAAKAKARTLIVRLISTAQTGFFYSTQRLRQGARLSAVKYDPLVKRRVLFVESKKTKKG</sequence>
<accession>A0A0C2WME3</accession>
<gene>
    <name evidence="7" type="ORF">M378DRAFT_171183</name>
</gene>
<dbReference type="GO" id="GO:1990904">
    <property type="term" value="C:ribonucleoprotein complex"/>
    <property type="evidence" value="ECO:0007669"/>
    <property type="project" value="UniProtKB-KW"/>
</dbReference>
<proteinExistence type="inferred from homology"/>
<dbReference type="InParanoid" id="A0A0C2WME3"/>
<dbReference type="Pfam" id="PF00471">
    <property type="entry name" value="Ribosomal_L33"/>
    <property type="match status" value="1"/>
</dbReference>
<keyword evidence="4" id="KW-0496">Mitochondrion</keyword>
<keyword evidence="3" id="KW-0689">Ribosomal protein</keyword>
<evidence type="ECO:0000256" key="1">
    <source>
        <dbReference type="ARBA" id="ARBA00004173"/>
    </source>
</evidence>
<dbReference type="OrthoDB" id="275534at2759"/>
<dbReference type="GO" id="GO:0003735">
    <property type="term" value="F:structural constituent of ribosome"/>
    <property type="evidence" value="ECO:0007669"/>
    <property type="project" value="InterPro"/>
</dbReference>
<keyword evidence="8" id="KW-1185">Reference proteome</keyword>
<dbReference type="Gene3D" id="2.20.28.120">
    <property type="entry name" value="Ribosomal protein L33"/>
    <property type="match status" value="1"/>
</dbReference>
<dbReference type="STRING" id="946122.A0A0C2WME3"/>
<name>A0A0C2WME3_AMAMK</name>
<dbReference type="GO" id="GO:0005840">
    <property type="term" value="C:ribosome"/>
    <property type="evidence" value="ECO:0007669"/>
    <property type="project" value="UniProtKB-KW"/>
</dbReference>
<organism evidence="7 8">
    <name type="scientific">Amanita muscaria (strain Koide BX008)</name>
    <dbReference type="NCBI Taxonomy" id="946122"/>
    <lineage>
        <taxon>Eukaryota</taxon>
        <taxon>Fungi</taxon>
        <taxon>Dikarya</taxon>
        <taxon>Basidiomycota</taxon>
        <taxon>Agaricomycotina</taxon>
        <taxon>Agaricomycetes</taxon>
        <taxon>Agaricomycetidae</taxon>
        <taxon>Agaricales</taxon>
        <taxon>Pluteineae</taxon>
        <taxon>Amanitaceae</taxon>
        <taxon>Amanita</taxon>
    </lineage>
</organism>
<evidence type="ECO:0000256" key="2">
    <source>
        <dbReference type="ARBA" id="ARBA00007596"/>
    </source>
</evidence>
<comment type="similarity">
    <text evidence="2">Belongs to the bacterial ribosomal protein bL33 family.</text>
</comment>
<dbReference type="NCBIfam" id="TIGR01023">
    <property type="entry name" value="rpmG_bact"/>
    <property type="match status" value="1"/>
</dbReference>
<protein>
    <recommendedName>
        <fullName evidence="6">Large ribosomal subunit protein bL33m</fullName>
    </recommendedName>
</protein>
<evidence type="ECO:0000256" key="6">
    <source>
        <dbReference type="ARBA" id="ARBA00035275"/>
    </source>
</evidence>
<dbReference type="InterPro" id="IPR038584">
    <property type="entry name" value="Ribosomal_bL33_sf"/>
</dbReference>
<dbReference type="EMBL" id="KN818354">
    <property type="protein sequence ID" value="KIL57886.1"/>
    <property type="molecule type" value="Genomic_DNA"/>
</dbReference>
<reference evidence="7 8" key="1">
    <citation type="submission" date="2014-04" db="EMBL/GenBank/DDBJ databases">
        <title>Evolutionary Origins and Diversification of the Mycorrhizal Mutualists.</title>
        <authorList>
            <consortium name="DOE Joint Genome Institute"/>
            <consortium name="Mycorrhizal Genomics Consortium"/>
            <person name="Kohler A."/>
            <person name="Kuo A."/>
            <person name="Nagy L.G."/>
            <person name="Floudas D."/>
            <person name="Copeland A."/>
            <person name="Barry K.W."/>
            <person name="Cichocki N."/>
            <person name="Veneault-Fourrey C."/>
            <person name="LaButti K."/>
            <person name="Lindquist E.A."/>
            <person name="Lipzen A."/>
            <person name="Lundell T."/>
            <person name="Morin E."/>
            <person name="Murat C."/>
            <person name="Riley R."/>
            <person name="Ohm R."/>
            <person name="Sun H."/>
            <person name="Tunlid A."/>
            <person name="Henrissat B."/>
            <person name="Grigoriev I.V."/>
            <person name="Hibbett D.S."/>
            <person name="Martin F."/>
        </authorList>
    </citation>
    <scope>NUCLEOTIDE SEQUENCE [LARGE SCALE GENOMIC DNA]</scope>
    <source>
        <strain evidence="7 8">Koide BX008</strain>
    </source>
</reference>
<evidence type="ECO:0000256" key="3">
    <source>
        <dbReference type="ARBA" id="ARBA00022980"/>
    </source>
</evidence>
<evidence type="ECO:0000313" key="8">
    <source>
        <dbReference type="Proteomes" id="UP000054549"/>
    </source>
</evidence>
<evidence type="ECO:0000256" key="4">
    <source>
        <dbReference type="ARBA" id="ARBA00023128"/>
    </source>
</evidence>
<dbReference type="Proteomes" id="UP000054549">
    <property type="component" value="Unassembled WGS sequence"/>
</dbReference>
<dbReference type="InterPro" id="IPR052008">
    <property type="entry name" value="Mitoribosomal_protein_bL33"/>
</dbReference>
<dbReference type="FunCoup" id="A0A0C2WME3">
    <property type="interactions" value="164"/>
</dbReference>
<evidence type="ECO:0000256" key="5">
    <source>
        <dbReference type="ARBA" id="ARBA00023274"/>
    </source>
</evidence>
<dbReference type="PANTHER" id="PTHR47037:SF1">
    <property type="entry name" value="LARGE RIBOSOMAL SUBUNIT PROTEIN BL33M"/>
    <property type="match status" value="1"/>
</dbReference>
<dbReference type="AlphaFoldDB" id="A0A0C2WME3"/>
<dbReference type="HOGENOM" id="CLU_190949_1_2_1"/>